<feature type="domain" description="4Fe-4S ferredoxin-type" evidence="13">
    <location>
        <begin position="62"/>
        <end position="91"/>
    </location>
</feature>
<evidence type="ECO:0000313" key="15">
    <source>
        <dbReference type="Proteomes" id="UP000000719"/>
    </source>
</evidence>
<evidence type="ECO:0000256" key="6">
    <source>
        <dbReference type="ARBA" id="ARBA00022737"/>
    </source>
</evidence>
<dbReference type="HOGENOM" id="CLU_139698_1_1_9"/>
<dbReference type="Proteomes" id="UP000000719">
    <property type="component" value="Chromosome"/>
</dbReference>
<accession>B8CZW6</accession>
<dbReference type="NCBIfam" id="TIGR02179">
    <property type="entry name" value="PorD_KorD"/>
    <property type="match status" value="1"/>
</dbReference>
<dbReference type="PANTHER" id="PTHR43724">
    <property type="entry name" value="PYRUVATE SYNTHASE SUBUNIT PORD"/>
    <property type="match status" value="1"/>
</dbReference>
<dbReference type="EMBL" id="CP001098">
    <property type="protein sequence ID" value="ACL70818.1"/>
    <property type="molecule type" value="Genomic_DNA"/>
</dbReference>
<dbReference type="KEGG" id="hor:Hore_20730"/>
<dbReference type="Gene3D" id="3.30.70.20">
    <property type="match status" value="2"/>
</dbReference>
<dbReference type="GO" id="GO:0016625">
    <property type="term" value="F:oxidoreductase activity, acting on the aldehyde or oxo group of donors, iron-sulfur protein as acceptor"/>
    <property type="evidence" value="ECO:0007669"/>
    <property type="project" value="InterPro"/>
</dbReference>
<dbReference type="GO" id="GO:0051539">
    <property type="term" value="F:4 iron, 4 sulfur cluster binding"/>
    <property type="evidence" value="ECO:0007669"/>
    <property type="project" value="UniProtKB-KW"/>
</dbReference>
<dbReference type="Pfam" id="PF14697">
    <property type="entry name" value="Fer4_21"/>
    <property type="match status" value="1"/>
</dbReference>
<evidence type="ECO:0000256" key="7">
    <source>
        <dbReference type="ARBA" id="ARBA00022982"/>
    </source>
</evidence>
<evidence type="ECO:0000256" key="2">
    <source>
        <dbReference type="ARBA" id="ARBA00011595"/>
    </source>
</evidence>
<dbReference type="NCBIfam" id="NF040684">
    <property type="entry name" value="PorD_Arch"/>
    <property type="match status" value="1"/>
</dbReference>
<keyword evidence="7" id="KW-0249">Electron transport</keyword>
<name>B8CZW6_HALOH</name>
<keyword evidence="4" id="KW-0004">4Fe-4S</keyword>
<proteinExistence type="predicted"/>
<dbReference type="InterPro" id="IPR017896">
    <property type="entry name" value="4Fe4S_Fe-S-bd"/>
</dbReference>
<evidence type="ECO:0000256" key="5">
    <source>
        <dbReference type="ARBA" id="ARBA00022723"/>
    </source>
</evidence>
<protein>
    <recommendedName>
        <fullName evidence="10">Pyruvate synthase subunit PorD</fullName>
    </recommendedName>
    <alternativeName>
        <fullName evidence="12">Pyruvate oxidoreductase delta chain</fullName>
    </alternativeName>
    <alternativeName>
        <fullName evidence="11">Pyruvic-ferredoxin oxidoreductase subunit delta</fullName>
    </alternativeName>
</protein>
<keyword evidence="5" id="KW-0479">Metal-binding</keyword>
<gene>
    <name evidence="14" type="ordered locus">Hore_20730</name>
</gene>
<dbReference type="PANTHER" id="PTHR43724:SF1">
    <property type="entry name" value="PYRUVATE SYNTHASE SUBUNIT PORD"/>
    <property type="match status" value="1"/>
</dbReference>
<dbReference type="PROSITE" id="PS00198">
    <property type="entry name" value="4FE4S_FER_1"/>
    <property type="match status" value="1"/>
</dbReference>
<dbReference type="OrthoDB" id="9794954at2"/>
<evidence type="ECO:0000256" key="3">
    <source>
        <dbReference type="ARBA" id="ARBA00022448"/>
    </source>
</evidence>
<dbReference type="RefSeq" id="WP_015923787.1">
    <property type="nucleotide sequence ID" value="NC_011899.1"/>
</dbReference>
<evidence type="ECO:0000313" key="14">
    <source>
        <dbReference type="EMBL" id="ACL70818.1"/>
    </source>
</evidence>
<evidence type="ECO:0000256" key="4">
    <source>
        <dbReference type="ARBA" id="ARBA00022485"/>
    </source>
</evidence>
<keyword evidence="8" id="KW-0408">Iron</keyword>
<dbReference type="eggNOG" id="COG1144">
    <property type="taxonomic scope" value="Bacteria"/>
</dbReference>
<keyword evidence="9" id="KW-0411">Iron-sulfur</keyword>
<comment type="subunit">
    <text evidence="2">Heterotetramer of one alpha, one beta, one delta and one gamma chain.</text>
</comment>
<dbReference type="InterPro" id="IPR053389">
    <property type="entry name" value="Pyruvate_synthase_PorD"/>
</dbReference>
<dbReference type="SUPFAM" id="SSF54862">
    <property type="entry name" value="4Fe-4S ferredoxins"/>
    <property type="match status" value="1"/>
</dbReference>
<keyword evidence="14" id="KW-0560">Oxidoreductase</keyword>
<keyword evidence="3" id="KW-0813">Transport</keyword>
<dbReference type="STRING" id="373903.Hore_20730"/>
<comment type="cofactor">
    <cofactor evidence="1">
        <name>[4Fe-4S] cluster</name>
        <dbReference type="ChEBI" id="CHEBI:49883"/>
    </cofactor>
</comment>
<sequence length="110" mass="12352">MAKKGWRELPRGGVIKDPGSASKYRTGSWRVKRPLWSEEKCIQCLLCHVYCPDIAIDVEEGKVIGIDYNHCKGCGICANQCPVQALEMISEDKGDVNDETEEVDHQKKSE</sequence>
<evidence type="ECO:0000256" key="11">
    <source>
        <dbReference type="ARBA" id="ARBA00044816"/>
    </source>
</evidence>
<evidence type="ECO:0000256" key="12">
    <source>
        <dbReference type="ARBA" id="ARBA00044818"/>
    </source>
</evidence>
<dbReference type="InterPro" id="IPR011898">
    <property type="entry name" value="PorD_KorD"/>
</dbReference>
<keyword evidence="6" id="KW-0677">Repeat</keyword>
<evidence type="ECO:0000259" key="13">
    <source>
        <dbReference type="PROSITE" id="PS51379"/>
    </source>
</evidence>
<evidence type="ECO:0000256" key="10">
    <source>
        <dbReference type="ARBA" id="ARBA00044788"/>
    </source>
</evidence>
<organism evidence="14 15">
    <name type="scientific">Halothermothrix orenii (strain H 168 / OCM 544 / DSM 9562)</name>
    <dbReference type="NCBI Taxonomy" id="373903"/>
    <lineage>
        <taxon>Bacteria</taxon>
        <taxon>Bacillati</taxon>
        <taxon>Bacillota</taxon>
        <taxon>Clostridia</taxon>
        <taxon>Halanaerobiales</taxon>
        <taxon>Halothermotrichaceae</taxon>
        <taxon>Halothermothrix</taxon>
    </lineage>
</organism>
<dbReference type="AlphaFoldDB" id="B8CZW6"/>
<feature type="domain" description="4Fe-4S ferredoxin-type" evidence="13">
    <location>
        <begin position="32"/>
        <end position="61"/>
    </location>
</feature>
<keyword evidence="14" id="KW-0670">Pyruvate</keyword>
<dbReference type="GO" id="GO:0046872">
    <property type="term" value="F:metal ion binding"/>
    <property type="evidence" value="ECO:0007669"/>
    <property type="project" value="UniProtKB-KW"/>
</dbReference>
<evidence type="ECO:0000256" key="1">
    <source>
        <dbReference type="ARBA" id="ARBA00001966"/>
    </source>
</evidence>
<evidence type="ECO:0000256" key="9">
    <source>
        <dbReference type="ARBA" id="ARBA00023014"/>
    </source>
</evidence>
<keyword evidence="15" id="KW-1185">Reference proteome</keyword>
<dbReference type="InterPro" id="IPR017900">
    <property type="entry name" value="4Fe4S_Fe_S_CS"/>
</dbReference>
<evidence type="ECO:0000256" key="8">
    <source>
        <dbReference type="ARBA" id="ARBA00023004"/>
    </source>
</evidence>
<dbReference type="PROSITE" id="PS51379">
    <property type="entry name" value="4FE4S_FER_2"/>
    <property type="match status" value="2"/>
</dbReference>
<reference evidence="14 15" key="1">
    <citation type="journal article" date="2009" name="PLoS ONE">
        <title>Genome analysis of the anaerobic thermohalophilic bacterium Halothermothrix orenii.</title>
        <authorList>
            <person name="Mavromatis K."/>
            <person name="Ivanova N."/>
            <person name="Anderson I."/>
            <person name="Lykidis A."/>
            <person name="Hooper S.D."/>
            <person name="Sun H."/>
            <person name="Kunin V."/>
            <person name="Lapidus A."/>
            <person name="Hugenholtz P."/>
            <person name="Patel B."/>
            <person name="Kyrpides N.C."/>
        </authorList>
    </citation>
    <scope>NUCLEOTIDE SEQUENCE [LARGE SCALE GENOMIC DNA]</scope>
    <source>
        <strain evidence="15">H 168 / OCM 544 / DSM 9562</strain>
    </source>
</reference>